<dbReference type="RefSeq" id="WP_009681125.1">
    <property type="nucleotide sequence ID" value="NZ_AEUD01000028.1"/>
</dbReference>
<dbReference type="OrthoDB" id="8220622at2"/>
<sequence>MRGTVRASSGPRRGGCLRGIRGPFERAVRNRCDGASDAESVLSAQLYTLLDALMSDDLG</sequence>
<evidence type="ECO:0000313" key="1">
    <source>
        <dbReference type="EMBL" id="EGD53306.1"/>
    </source>
</evidence>
<proteinExistence type="predicted"/>
<gene>
    <name evidence="1" type="ORF">SCNU_19737</name>
</gene>
<reference evidence="1 2" key="1">
    <citation type="journal article" date="2011" name="J. Bacteriol.">
        <title>Draft Genome Sequence of Gordonia neofelifaecis NRRL B-59395, a Cholesterol-Degrading Actinomycete.</title>
        <authorList>
            <person name="Ge F."/>
            <person name="Li W."/>
            <person name="Chen G."/>
            <person name="Liu Y."/>
            <person name="Zhang G."/>
            <person name="Yong B."/>
            <person name="Wang Q."/>
            <person name="Wang N."/>
            <person name="Huang Z."/>
            <person name="Li W."/>
            <person name="Wang J."/>
            <person name="Wu C."/>
            <person name="Xie Q."/>
            <person name="Liu G."/>
        </authorList>
    </citation>
    <scope>NUCLEOTIDE SEQUENCE [LARGE SCALE GENOMIC DNA]</scope>
    <source>
        <strain evidence="1 2">NRRL B-59395</strain>
    </source>
</reference>
<dbReference type="EMBL" id="AEUD01000028">
    <property type="protein sequence ID" value="EGD53306.1"/>
    <property type="molecule type" value="Genomic_DNA"/>
</dbReference>
<organism evidence="1 2">
    <name type="scientific">Gordonia neofelifaecis NRRL B-59395</name>
    <dbReference type="NCBI Taxonomy" id="644548"/>
    <lineage>
        <taxon>Bacteria</taxon>
        <taxon>Bacillati</taxon>
        <taxon>Actinomycetota</taxon>
        <taxon>Actinomycetes</taxon>
        <taxon>Mycobacteriales</taxon>
        <taxon>Gordoniaceae</taxon>
        <taxon>Gordonia</taxon>
    </lineage>
</organism>
<dbReference type="AlphaFoldDB" id="F1YPT6"/>
<comment type="caution">
    <text evidence="1">The sequence shown here is derived from an EMBL/GenBank/DDBJ whole genome shotgun (WGS) entry which is preliminary data.</text>
</comment>
<dbReference type="Proteomes" id="UP000035065">
    <property type="component" value="Unassembled WGS sequence"/>
</dbReference>
<protein>
    <submittedName>
        <fullName evidence="1">Uncharacterized protein</fullName>
    </submittedName>
</protein>
<evidence type="ECO:0000313" key="2">
    <source>
        <dbReference type="Proteomes" id="UP000035065"/>
    </source>
</evidence>
<keyword evidence="2" id="KW-1185">Reference proteome</keyword>
<accession>F1YPT6</accession>
<name>F1YPT6_9ACTN</name>